<sequence>MLQAIIHGKAGRIDGDKGQSISWREVFKGREDLMTAAVFGRVVIAHGGAL</sequence>
<organism evidence="1">
    <name type="scientific">bacterium 19CA01SA08</name>
    <dbReference type="NCBI Taxonomy" id="2920574"/>
    <lineage>
        <taxon>Bacteria</taxon>
    </lineage>
</organism>
<name>A0AAU6VV40_UNCXX</name>
<accession>A0AAU6VV40</accession>
<dbReference type="EMBL" id="CP095355">
    <property type="protein sequence ID" value="XAG89282.1"/>
    <property type="molecule type" value="Genomic_DNA"/>
</dbReference>
<gene>
    <name evidence="1" type="ORF">MRN67_02365</name>
</gene>
<dbReference type="AlphaFoldDB" id="A0AAU6VV40"/>
<evidence type="ECO:0000313" key="1">
    <source>
        <dbReference type="EMBL" id="XAG89282.1"/>
    </source>
</evidence>
<proteinExistence type="predicted"/>
<protein>
    <submittedName>
        <fullName evidence="1">Uncharacterized protein</fullName>
    </submittedName>
</protein>
<reference evidence="1" key="1">
    <citation type="submission" date="2022-03" db="EMBL/GenBank/DDBJ databases">
        <title>Sea Food Isolates.</title>
        <authorList>
            <person name="Li c."/>
        </authorList>
    </citation>
    <scope>NUCLEOTIDE SEQUENCE</scope>
    <source>
        <strain evidence="1">19CA01SA08</strain>
    </source>
</reference>